<dbReference type="PANTHER" id="PTHR42924">
    <property type="entry name" value="EXONUCLEASE"/>
    <property type="match status" value="1"/>
</dbReference>
<dbReference type="GO" id="GO:0004534">
    <property type="term" value="F:5'-3' RNA exonuclease activity"/>
    <property type="evidence" value="ECO:0007669"/>
    <property type="project" value="TreeGrafter"/>
</dbReference>
<accession>A0A916RRL1</accession>
<evidence type="ECO:0000313" key="2">
    <source>
        <dbReference type="Proteomes" id="UP000648801"/>
    </source>
</evidence>
<dbReference type="AlphaFoldDB" id="A0A916RRL1"/>
<reference evidence="1" key="1">
    <citation type="journal article" date="2014" name="Int. J. Syst. Evol. Microbiol.">
        <title>Complete genome sequence of Corynebacterium casei LMG S-19264T (=DSM 44701T), isolated from a smear-ripened cheese.</title>
        <authorList>
            <consortium name="US DOE Joint Genome Institute (JGI-PGF)"/>
            <person name="Walter F."/>
            <person name="Albersmeier A."/>
            <person name="Kalinowski J."/>
            <person name="Ruckert C."/>
        </authorList>
    </citation>
    <scope>NUCLEOTIDE SEQUENCE</scope>
    <source>
        <strain evidence="1">CGMCC 1.15447</strain>
    </source>
</reference>
<dbReference type="RefSeq" id="WP_229668805.1">
    <property type="nucleotide sequence ID" value="NZ_BMJB01000001.1"/>
</dbReference>
<dbReference type="EMBL" id="BMJB01000001">
    <property type="protein sequence ID" value="GGA66027.1"/>
    <property type="molecule type" value="Genomic_DNA"/>
</dbReference>
<reference evidence="1" key="2">
    <citation type="submission" date="2020-09" db="EMBL/GenBank/DDBJ databases">
        <authorList>
            <person name="Sun Q."/>
            <person name="Zhou Y."/>
        </authorList>
    </citation>
    <scope>NUCLEOTIDE SEQUENCE</scope>
    <source>
        <strain evidence="1">CGMCC 1.15447</strain>
    </source>
</reference>
<gene>
    <name evidence="1" type="ORF">GCM10011507_17050</name>
</gene>
<dbReference type="PANTHER" id="PTHR42924:SF3">
    <property type="entry name" value="POLYMERASE_HISTIDINOL PHOSPHATASE N-TERMINAL DOMAIN-CONTAINING PROTEIN"/>
    <property type="match status" value="1"/>
</dbReference>
<dbReference type="InterPro" id="IPR016195">
    <property type="entry name" value="Pol/histidinol_Pase-like"/>
</dbReference>
<comment type="caution">
    <text evidence="1">The sequence shown here is derived from an EMBL/GenBank/DDBJ whole genome shotgun (WGS) entry which is preliminary data.</text>
</comment>
<dbReference type="InterPro" id="IPR052018">
    <property type="entry name" value="PHP_domain"/>
</dbReference>
<dbReference type="NCBIfam" id="NF038032">
    <property type="entry name" value="CehA_McbA_metalo"/>
    <property type="match status" value="1"/>
</dbReference>
<organism evidence="1 2">
    <name type="scientific">Edaphobacter acidisoli</name>
    <dbReference type="NCBI Taxonomy" id="2040573"/>
    <lineage>
        <taxon>Bacteria</taxon>
        <taxon>Pseudomonadati</taxon>
        <taxon>Acidobacteriota</taxon>
        <taxon>Terriglobia</taxon>
        <taxon>Terriglobales</taxon>
        <taxon>Acidobacteriaceae</taxon>
        <taxon>Edaphobacter</taxon>
    </lineage>
</organism>
<dbReference type="Proteomes" id="UP000648801">
    <property type="component" value="Unassembled WGS sequence"/>
</dbReference>
<protein>
    <submittedName>
        <fullName evidence="1">Phosphoesterase</fullName>
    </submittedName>
</protein>
<name>A0A916RRL1_9BACT</name>
<sequence>MLVSSTSLAQKKSPDIALHGTITRAQQNAYLEVPFTVPAGLERITVDFHYTGKEDHATLDLGARDPERFRGWSGGNKSSFTIGIPDATPSYLPGPIPAGRWYLLIGVANLRPGKSSTFTADIYFTRKGEAGGTESFIDHPLSTEARWYRGDLHMHTAHSDGTCPSQSGKSVPCPLFITLETAVRDGLDFVAVTDHNTISHFNDEREMQPYFDKLLLIPGRELTTYSGHFNIFGTTDFIDFELGSPRAPDMNSIFRAAHRVGALASINHPASPTGEICMGCGWSPKNFDMRLTDAMEAVNGDNSDRGQNHTGYWRAQLNRGLRITAIGGSDTHRPVPKPGERNTIGIPTTVVYATELSVPAILKAIREGHVFVDTTASRDRLLEVTATASNQTAHMGDLLTAPTGTSVEITIHTAACTGSKVDFLLDGKSIAALPDQSITAADQTFHATWPSDGAQHWLETDVLTPDGRIQLLGNPVYLNWRSKQ</sequence>
<dbReference type="GO" id="GO:0035312">
    <property type="term" value="F:5'-3' DNA exonuclease activity"/>
    <property type="evidence" value="ECO:0007669"/>
    <property type="project" value="TreeGrafter"/>
</dbReference>
<dbReference type="Gene3D" id="3.20.20.140">
    <property type="entry name" value="Metal-dependent hydrolases"/>
    <property type="match status" value="1"/>
</dbReference>
<keyword evidence="2" id="KW-1185">Reference proteome</keyword>
<proteinExistence type="predicted"/>
<dbReference type="SUPFAM" id="SSF89550">
    <property type="entry name" value="PHP domain-like"/>
    <property type="match status" value="1"/>
</dbReference>
<evidence type="ECO:0000313" key="1">
    <source>
        <dbReference type="EMBL" id="GGA66027.1"/>
    </source>
</evidence>